<dbReference type="SUPFAM" id="SSF54427">
    <property type="entry name" value="NTF2-like"/>
    <property type="match status" value="1"/>
</dbReference>
<dbReference type="AlphaFoldDB" id="A0A368KPW8"/>
<reference evidence="3 4" key="1">
    <citation type="submission" date="2018-07" db="EMBL/GenBank/DDBJ databases">
        <title>Comparative genomes isolates from brazilian mangrove.</title>
        <authorList>
            <person name="De Araujo J.E."/>
            <person name="Taketani R.G."/>
            <person name="Silva M.C.P."/>
            <person name="Lourenco M.V."/>
            <person name="Oliveira V.M."/>
            <person name="Andreote F.D."/>
        </authorList>
    </citation>
    <scope>NUCLEOTIDE SEQUENCE [LARGE SCALE GENOMIC DNA]</scope>
    <source>
        <strain evidence="3 4">HEX PRIS-MGV</strain>
    </source>
</reference>
<evidence type="ECO:0000313" key="4">
    <source>
        <dbReference type="Proteomes" id="UP000253562"/>
    </source>
</evidence>
<accession>A0A368KPW8</accession>
<feature type="chain" id="PRO_5016638547" evidence="1">
    <location>
        <begin position="35"/>
        <end position="312"/>
    </location>
</feature>
<feature type="signal peptide" evidence="1">
    <location>
        <begin position="1"/>
        <end position="34"/>
    </location>
</feature>
<dbReference type="Pfam" id="PF14534">
    <property type="entry name" value="DUF4440"/>
    <property type="match status" value="1"/>
</dbReference>
<gene>
    <name evidence="3" type="ORF">DTL42_20900</name>
</gene>
<dbReference type="OrthoDB" id="263788at2"/>
<keyword evidence="1" id="KW-0732">Signal</keyword>
<evidence type="ECO:0000259" key="2">
    <source>
        <dbReference type="Pfam" id="PF14534"/>
    </source>
</evidence>
<dbReference type="InterPro" id="IPR027843">
    <property type="entry name" value="DUF4440"/>
</dbReference>
<evidence type="ECO:0000313" key="3">
    <source>
        <dbReference type="EMBL" id="RCS41550.1"/>
    </source>
</evidence>
<dbReference type="NCBIfam" id="TIGR02246">
    <property type="entry name" value="SgcJ/EcaC family oxidoreductase"/>
    <property type="match status" value="1"/>
</dbReference>
<dbReference type="Proteomes" id="UP000253562">
    <property type="component" value="Unassembled WGS sequence"/>
</dbReference>
<evidence type="ECO:0000256" key="1">
    <source>
        <dbReference type="SAM" id="SignalP"/>
    </source>
</evidence>
<proteinExistence type="predicted"/>
<feature type="domain" description="DUF4440" evidence="2">
    <location>
        <begin position="54"/>
        <end position="157"/>
    </location>
</feature>
<dbReference type="Gene3D" id="3.10.450.50">
    <property type="match status" value="1"/>
</dbReference>
<sequence length="312" mass="34189">MQSLLRTPIMRVWPKLTRLLLLSCVSMAITSANAALADDANKPADTLAEIRSGSEAFVKAFNEADAKAVAALWTQQGEYVDDAGQVFSGREAIEKEYAKFFAEHKGASINLTIDSLRLVGDSIAIEEGRAEVEPSSGVPGYTLYTVVHSKVDGKWLMASVRDRFVAKPSNYEGLADLEWLIGTWVAEERGAKMESVCRWVADKSFVERTYTTTMHDGTKTSGVQLIGWNPVTKSVQSWNFSPDGGHAVGLWVPIDSGWRANMRGMTGDGTITTSINVMTRLDDNAYSWQSVDRTAGDVALPDSDEVVVKRQK</sequence>
<dbReference type="InterPro" id="IPR011944">
    <property type="entry name" value="Steroid_delta5-4_isomerase"/>
</dbReference>
<comment type="caution">
    <text evidence="3">The sequence shown here is derived from an EMBL/GenBank/DDBJ whole genome shotgun (WGS) entry which is preliminary data.</text>
</comment>
<name>A0A368KPW8_9BACT</name>
<dbReference type="EMBL" id="QPEX01000045">
    <property type="protein sequence ID" value="RCS41550.1"/>
    <property type="molecule type" value="Genomic_DNA"/>
</dbReference>
<protein>
    <submittedName>
        <fullName evidence="3">SgcJ/EcaC family oxidoreductase</fullName>
    </submittedName>
</protein>
<dbReference type="InterPro" id="IPR032710">
    <property type="entry name" value="NTF2-like_dom_sf"/>
</dbReference>
<organism evidence="3 4">
    <name type="scientific">Bremerella cremea</name>
    <dbReference type="NCBI Taxonomy" id="1031537"/>
    <lineage>
        <taxon>Bacteria</taxon>
        <taxon>Pseudomonadati</taxon>
        <taxon>Planctomycetota</taxon>
        <taxon>Planctomycetia</taxon>
        <taxon>Pirellulales</taxon>
        <taxon>Pirellulaceae</taxon>
        <taxon>Bremerella</taxon>
    </lineage>
</organism>